<dbReference type="Gene3D" id="3.90.245.10">
    <property type="entry name" value="Ribonucleoside hydrolase-like"/>
    <property type="match status" value="1"/>
</dbReference>
<dbReference type="InterPro" id="IPR001910">
    <property type="entry name" value="Inosine/uridine_hydrolase_dom"/>
</dbReference>
<organism evidence="2 3">
    <name type="scientific">Dyella acidiphila</name>
    <dbReference type="NCBI Taxonomy" id="2775866"/>
    <lineage>
        <taxon>Bacteria</taxon>
        <taxon>Pseudomonadati</taxon>
        <taxon>Pseudomonadota</taxon>
        <taxon>Gammaproteobacteria</taxon>
        <taxon>Lysobacterales</taxon>
        <taxon>Rhodanobacteraceae</taxon>
        <taxon>Dyella</taxon>
    </lineage>
</organism>
<gene>
    <name evidence="2" type="ORF">IGX34_01025</name>
</gene>
<dbReference type="InterPro" id="IPR036452">
    <property type="entry name" value="Ribo_hydro-like"/>
</dbReference>
<dbReference type="EMBL" id="JACZZA010000001">
    <property type="protein sequence ID" value="MBE1158946.1"/>
    <property type="molecule type" value="Genomic_DNA"/>
</dbReference>
<proteinExistence type="predicted"/>
<dbReference type="Proteomes" id="UP000651010">
    <property type="component" value="Unassembled WGS sequence"/>
</dbReference>
<evidence type="ECO:0000259" key="1">
    <source>
        <dbReference type="Pfam" id="PF01156"/>
    </source>
</evidence>
<evidence type="ECO:0000313" key="2">
    <source>
        <dbReference type="EMBL" id="MBE1158946.1"/>
    </source>
</evidence>
<accession>A0ABR9G4H1</accession>
<comment type="caution">
    <text evidence="2">The sequence shown here is derived from an EMBL/GenBank/DDBJ whole genome shotgun (WGS) entry which is preliminary data.</text>
</comment>
<sequence length="313" mass="33490">MSKPQLLIDTDPGVDDALAILMAHAHADVLGLSIAAGNVGLSHTVRNARTLVDLAGATTPVFAGCPTPLVRLPEEDAAFVHGRDGLGDVGFPEPAAGLESEHAALALLRLTREHPGELTLVALAPLTNLALALKLDPSLPQRVKRLVVMGGAVTGHGNTGRVPAEFNVGFDPEAAHIVFEGFPEFDLVDWELTLRHAFDEAEFDQWLAEGDRRAAFFGRVFQVARETNLRSGRRGIIAADALAMAVAIDPSVVVRSERRHVGVELDGRLTRGATVVDWGNRLKLPARANVVMELDQRKFAAMVRRALGADKAG</sequence>
<reference evidence="2 3" key="1">
    <citation type="submission" date="2020-09" db="EMBL/GenBank/DDBJ databases">
        <title>Dyella sp. 7MK23 isolated from forest soil.</title>
        <authorList>
            <person name="Fu J."/>
        </authorList>
    </citation>
    <scope>NUCLEOTIDE SEQUENCE [LARGE SCALE GENOMIC DNA]</scope>
    <source>
        <strain evidence="2 3">7MK23</strain>
    </source>
</reference>
<protein>
    <submittedName>
        <fullName evidence="2">Nucleoside hydrolase</fullName>
    </submittedName>
</protein>
<evidence type="ECO:0000313" key="3">
    <source>
        <dbReference type="Proteomes" id="UP000651010"/>
    </source>
</evidence>
<dbReference type="PANTHER" id="PTHR46190:SF1">
    <property type="entry name" value="SI:CH211-201H21.5"/>
    <property type="match status" value="1"/>
</dbReference>
<dbReference type="PANTHER" id="PTHR46190">
    <property type="entry name" value="SI:CH211-201H21.5-RELATED"/>
    <property type="match status" value="1"/>
</dbReference>
<name>A0ABR9G4H1_9GAMM</name>
<feature type="domain" description="Inosine/uridine-preferring nucleoside hydrolase" evidence="1">
    <location>
        <begin position="6"/>
        <end position="300"/>
    </location>
</feature>
<dbReference type="Pfam" id="PF01156">
    <property type="entry name" value="IU_nuc_hydro"/>
    <property type="match status" value="1"/>
</dbReference>
<keyword evidence="3" id="KW-1185">Reference proteome</keyword>
<dbReference type="GO" id="GO:0016787">
    <property type="term" value="F:hydrolase activity"/>
    <property type="evidence" value="ECO:0007669"/>
    <property type="project" value="UniProtKB-KW"/>
</dbReference>
<keyword evidence="2" id="KW-0378">Hydrolase</keyword>
<dbReference type="InterPro" id="IPR052775">
    <property type="entry name" value="IUN_hydrolase"/>
</dbReference>
<dbReference type="SUPFAM" id="SSF53590">
    <property type="entry name" value="Nucleoside hydrolase"/>
    <property type="match status" value="1"/>
</dbReference>
<dbReference type="RefSeq" id="WP_192553805.1">
    <property type="nucleotide sequence ID" value="NZ_JACZZA010000001.1"/>
</dbReference>